<protein>
    <submittedName>
        <fullName evidence="8">ABC transporter substrate-binding protein</fullName>
    </submittedName>
</protein>
<comment type="subcellular location">
    <subcellularLocation>
        <location evidence="1">Cell membrane</location>
        <topology evidence="1">Lipid-anchor</topology>
    </subcellularLocation>
</comment>
<dbReference type="GO" id="GO:0015833">
    <property type="term" value="P:peptide transport"/>
    <property type="evidence" value="ECO:0007669"/>
    <property type="project" value="TreeGrafter"/>
</dbReference>
<organism evidence="8 9">
    <name type="scientific">Clostridium thermosuccinogenes</name>
    <dbReference type="NCBI Taxonomy" id="84032"/>
    <lineage>
        <taxon>Bacteria</taxon>
        <taxon>Bacillati</taxon>
        <taxon>Bacillota</taxon>
        <taxon>Clostridia</taxon>
        <taxon>Eubacteriales</taxon>
        <taxon>Clostridiaceae</taxon>
        <taxon>Clostridium</taxon>
    </lineage>
</organism>
<keyword evidence="3" id="KW-0813">Transport</keyword>
<comment type="similarity">
    <text evidence="2">Belongs to the bacterial solute-binding protein 5 family.</text>
</comment>
<gene>
    <name evidence="8" type="ORF">CDQ84_09075</name>
</gene>
<dbReference type="GO" id="GO:0043190">
    <property type="term" value="C:ATP-binding cassette (ABC) transporter complex"/>
    <property type="evidence" value="ECO:0007669"/>
    <property type="project" value="InterPro"/>
</dbReference>
<dbReference type="InterPro" id="IPR000914">
    <property type="entry name" value="SBP_5_dom"/>
</dbReference>
<dbReference type="Pfam" id="PF00496">
    <property type="entry name" value="SBP_bac_5"/>
    <property type="match status" value="1"/>
</dbReference>
<dbReference type="Gene3D" id="3.40.190.10">
    <property type="entry name" value="Periplasmic binding protein-like II"/>
    <property type="match status" value="1"/>
</dbReference>
<feature type="signal peptide" evidence="6">
    <location>
        <begin position="1"/>
        <end position="21"/>
    </location>
</feature>
<evidence type="ECO:0000256" key="4">
    <source>
        <dbReference type="ARBA" id="ARBA00022729"/>
    </source>
</evidence>
<reference evidence="8 9" key="1">
    <citation type="submission" date="2017-06" db="EMBL/GenBank/DDBJ databases">
        <title>Investigating the central metabolism of Clostridium thermosuccinogenes.</title>
        <authorList>
            <person name="Koendjbiharie J.G."/>
            <person name="van Kranenburg R."/>
        </authorList>
    </citation>
    <scope>NUCLEOTIDE SEQUENCE [LARGE SCALE GENOMIC DNA]</scope>
    <source>
        <strain evidence="8 9">DSM 5806</strain>
    </source>
</reference>
<evidence type="ECO:0000313" key="8">
    <source>
        <dbReference type="EMBL" id="PNT99238.1"/>
    </source>
</evidence>
<evidence type="ECO:0000259" key="7">
    <source>
        <dbReference type="Pfam" id="PF00496"/>
    </source>
</evidence>
<dbReference type="InterPro" id="IPR023765">
    <property type="entry name" value="SBP_5_CS"/>
</dbReference>
<dbReference type="GO" id="GO:1904680">
    <property type="term" value="F:peptide transmembrane transporter activity"/>
    <property type="evidence" value="ECO:0007669"/>
    <property type="project" value="TreeGrafter"/>
</dbReference>
<accession>A0A2K2FKC6</accession>
<evidence type="ECO:0000256" key="2">
    <source>
        <dbReference type="ARBA" id="ARBA00005695"/>
    </source>
</evidence>
<dbReference type="SUPFAM" id="SSF53850">
    <property type="entry name" value="Periplasmic binding protein-like II"/>
    <property type="match status" value="1"/>
</dbReference>
<evidence type="ECO:0000256" key="5">
    <source>
        <dbReference type="SAM" id="MobiDB-lite"/>
    </source>
</evidence>
<dbReference type="Proteomes" id="UP000236151">
    <property type="component" value="Unassembled WGS sequence"/>
</dbReference>
<dbReference type="PIRSF" id="PIRSF002741">
    <property type="entry name" value="MppA"/>
    <property type="match status" value="1"/>
</dbReference>
<evidence type="ECO:0000256" key="3">
    <source>
        <dbReference type="ARBA" id="ARBA00022448"/>
    </source>
</evidence>
<feature type="region of interest" description="Disordered" evidence="5">
    <location>
        <begin position="27"/>
        <end position="58"/>
    </location>
</feature>
<dbReference type="Gene3D" id="3.10.105.10">
    <property type="entry name" value="Dipeptide-binding Protein, Domain 3"/>
    <property type="match status" value="1"/>
</dbReference>
<evidence type="ECO:0000256" key="6">
    <source>
        <dbReference type="SAM" id="SignalP"/>
    </source>
</evidence>
<proteinExistence type="inferred from homology"/>
<dbReference type="EMBL" id="NIOJ01000020">
    <property type="protein sequence ID" value="PNT99238.1"/>
    <property type="molecule type" value="Genomic_DNA"/>
</dbReference>
<feature type="chain" id="PRO_5039229710" evidence="6">
    <location>
        <begin position="22"/>
        <end position="530"/>
    </location>
</feature>
<dbReference type="KEGG" id="cthd:CDO33_01845"/>
<dbReference type="InterPro" id="IPR039424">
    <property type="entry name" value="SBP_5"/>
</dbReference>
<name>A0A2K2FKC6_9CLOT</name>
<sequence length="530" mass="59301">MLTKKLAKVLLLITVFTVALYGCSGNKEDTNKSKTPANEDSSMTEPTETAKSEPTYGGSITVGITQDLDGLDPHKALSAGTKEVLFNIFEGLVKLDKDGNLVPAVAESYHISEDGMTYTFTLREGVKFHDGSPVTADDVVYSIKRSAGMLEPKDPTVIVESALSVISDVVATSERTIEIRLKQVETELLPYLTCSIVPKDYEELDTKPIGTGPFRFVSYTPLQSIVLEKNDQYYIEGVPYLDKVTFKISSNTDAAFMELQAGNIDILPYITDAQASQLPKGYHMESGPMNLIQGLFINNKVAPFDNKLVRQALCYAVDRQAVIDMVAGGRGNVIGTNMYPGFKKYYDESLVNTYPYDPEKAKELLKEAGYPKGFKFTIMVPSNYQYHIDTAQVIVEQLKQVGITAQIQLIEWSSWKSDVYKGRKYETTLVGLAAELAPRKALERFRSDAENNFMNYINPEFDALYKQGETETVEEKKIQLYKQMEAMLTNDAVAVYIQDPHQMTAVSDKLGGYTYYPIYVQDMSLVYYKK</sequence>
<dbReference type="PANTHER" id="PTHR30290">
    <property type="entry name" value="PERIPLASMIC BINDING COMPONENT OF ABC TRANSPORTER"/>
    <property type="match status" value="1"/>
</dbReference>
<dbReference type="InterPro" id="IPR030678">
    <property type="entry name" value="Peptide/Ni-bd"/>
</dbReference>
<comment type="caution">
    <text evidence="8">The sequence shown here is derived from an EMBL/GenBank/DDBJ whole genome shotgun (WGS) entry which is preliminary data.</text>
</comment>
<evidence type="ECO:0000256" key="1">
    <source>
        <dbReference type="ARBA" id="ARBA00004193"/>
    </source>
</evidence>
<feature type="domain" description="Solute-binding protein family 5" evidence="7">
    <location>
        <begin position="101"/>
        <end position="435"/>
    </location>
</feature>
<keyword evidence="4 6" id="KW-0732">Signal</keyword>
<dbReference type="PANTHER" id="PTHR30290:SF9">
    <property type="entry name" value="OLIGOPEPTIDE-BINDING PROTEIN APPA"/>
    <property type="match status" value="1"/>
</dbReference>
<dbReference type="PROSITE" id="PS51257">
    <property type="entry name" value="PROKAR_LIPOPROTEIN"/>
    <property type="match status" value="1"/>
</dbReference>
<evidence type="ECO:0000313" key="9">
    <source>
        <dbReference type="Proteomes" id="UP000236151"/>
    </source>
</evidence>
<feature type="compositionally biased region" description="Polar residues" evidence="5">
    <location>
        <begin position="33"/>
        <end position="49"/>
    </location>
</feature>
<dbReference type="PROSITE" id="PS01040">
    <property type="entry name" value="SBP_BACTERIAL_5"/>
    <property type="match status" value="1"/>
</dbReference>
<dbReference type="OrthoDB" id="9772924at2"/>
<dbReference type="GO" id="GO:0042597">
    <property type="term" value="C:periplasmic space"/>
    <property type="evidence" value="ECO:0007669"/>
    <property type="project" value="UniProtKB-ARBA"/>
</dbReference>
<dbReference type="AlphaFoldDB" id="A0A2K2FKC6"/>
<keyword evidence="9" id="KW-1185">Reference proteome</keyword>
<dbReference type="RefSeq" id="WP_103081423.1">
    <property type="nucleotide sequence ID" value="NZ_CP021850.1"/>
</dbReference>